<evidence type="ECO:0000313" key="6">
    <source>
        <dbReference type="EMBL" id="CEN33858.1"/>
    </source>
</evidence>
<dbReference type="Pfam" id="PF07676">
    <property type="entry name" value="PD40"/>
    <property type="match status" value="3"/>
</dbReference>
<reference evidence="7" key="1">
    <citation type="submission" date="2015-01" db="EMBL/GenBank/DDBJ databases">
        <authorList>
            <person name="MANFREDI Pablo"/>
        </authorList>
    </citation>
    <scope>NUCLEOTIDE SEQUENCE [LARGE SCALE GENOMIC DNA]</scope>
    <source>
        <strain evidence="7">Ccyn2B</strain>
    </source>
</reference>
<dbReference type="AlphaFoldDB" id="A0A0B7H894"/>
<evidence type="ECO:0000256" key="1">
    <source>
        <dbReference type="ARBA" id="ARBA00004442"/>
    </source>
</evidence>
<dbReference type="InterPro" id="IPR011990">
    <property type="entry name" value="TPR-like_helical_dom_sf"/>
</dbReference>
<evidence type="ECO:0000313" key="7">
    <source>
        <dbReference type="Proteomes" id="UP000038055"/>
    </source>
</evidence>
<keyword evidence="2 4" id="KW-0472">Membrane</keyword>
<dbReference type="Gene3D" id="1.25.40.10">
    <property type="entry name" value="Tetratricopeptide repeat domain"/>
    <property type="match status" value="1"/>
</dbReference>
<dbReference type="GO" id="GO:0009279">
    <property type="term" value="C:cell outer membrane"/>
    <property type="evidence" value="ECO:0007669"/>
    <property type="project" value="UniProtKB-SubCell"/>
</dbReference>
<proteinExistence type="predicted"/>
<evidence type="ECO:0000259" key="5">
    <source>
        <dbReference type="PROSITE" id="PS51123"/>
    </source>
</evidence>
<dbReference type="CDD" id="cd07185">
    <property type="entry name" value="OmpA_C-like"/>
    <property type="match status" value="1"/>
</dbReference>
<gene>
    <name evidence="6" type="ORF">CCYN2B_180029</name>
</gene>
<dbReference type="InterPro" id="IPR006665">
    <property type="entry name" value="OmpA-like"/>
</dbReference>
<dbReference type="InterPro" id="IPR006664">
    <property type="entry name" value="OMP_bac"/>
</dbReference>
<dbReference type="InterPro" id="IPR011659">
    <property type="entry name" value="WD40"/>
</dbReference>
<dbReference type="Pfam" id="PF00691">
    <property type="entry name" value="OmpA"/>
    <property type="match status" value="1"/>
</dbReference>
<protein>
    <submittedName>
        <fullName evidence="6">OmpA family protein</fullName>
    </submittedName>
</protein>
<dbReference type="STRING" id="28189.CCYN74_170003"/>
<dbReference type="Gene3D" id="2.120.10.30">
    <property type="entry name" value="TolB, C-terminal domain"/>
    <property type="match status" value="1"/>
</dbReference>
<dbReference type="PROSITE" id="PS51123">
    <property type="entry name" value="OMPA_2"/>
    <property type="match status" value="1"/>
</dbReference>
<evidence type="ECO:0000256" key="4">
    <source>
        <dbReference type="PROSITE-ProRule" id="PRU00473"/>
    </source>
</evidence>
<accession>A0A0B7H894</accession>
<comment type="subcellular location">
    <subcellularLocation>
        <location evidence="1">Cell outer membrane</location>
    </subcellularLocation>
</comment>
<dbReference type="SUPFAM" id="SSF82171">
    <property type="entry name" value="DPP6 N-terminal domain-like"/>
    <property type="match status" value="1"/>
</dbReference>
<dbReference type="InterPro" id="IPR050330">
    <property type="entry name" value="Bact_OuterMem_StrucFunc"/>
</dbReference>
<dbReference type="PANTHER" id="PTHR30329">
    <property type="entry name" value="STATOR ELEMENT OF FLAGELLAR MOTOR COMPLEX"/>
    <property type="match status" value="1"/>
</dbReference>
<dbReference type="SUPFAM" id="SSF103088">
    <property type="entry name" value="OmpA-like"/>
    <property type="match status" value="1"/>
</dbReference>
<dbReference type="eggNOG" id="COG2885">
    <property type="taxonomic scope" value="Bacteria"/>
</dbReference>
<organism evidence="6 7">
    <name type="scientific">Capnocytophaga cynodegmi</name>
    <dbReference type="NCBI Taxonomy" id="28189"/>
    <lineage>
        <taxon>Bacteria</taxon>
        <taxon>Pseudomonadati</taxon>
        <taxon>Bacteroidota</taxon>
        <taxon>Flavobacteriia</taxon>
        <taxon>Flavobacteriales</taxon>
        <taxon>Flavobacteriaceae</taxon>
        <taxon>Capnocytophaga</taxon>
    </lineage>
</organism>
<dbReference type="Proteomes" id="UP000038055">
    <property type="component" value="Unassembled WGS sequence"/>
</dbReference>
<name>A0A0B7H894_9FLAO</name>
<dbReference type="PANTHER" id="PTHR30329:SF21">
    <property type="entry name" value="LIPOPROTEIN YIAD-RELATED"/>
    <property type="match status" value="1"/>
</dbReference>
<dbReference type="InterPro" id="IPR036737">
    <property type="entry name" value="OmpA-like_sf"/>
</dbReference>
<dbReference type="PRINTS" id="PR01021">
    <property type="entry name" value="OMPADOMAIN"/>
</dbReference>
<sequence length="654" mass="74509">MKMRNYKMYILAIALFSNVLLVFSQEKQMQKANEMYKNYAYIDAIKIYENIAKKGFVNQELLERLGNSYYFNAEYDKASTWYEKLFENKEYKVQPEYYYRYALSLKSLGKYAESDQMMSKFVEITGADDTRAILFEEHKDYREEIKENSNRLELLQTGINTEHSEYGTAFYGDKVIFAASNTSLIKPVSKWTGESFYDLYEANRDSISLSKKTLFSSKINTKFNESTAVFTKDGKTVYFTRNNYVNKKVRMDSENTILLKILRATKDDRGNWGNIVEMPFNSNTYSVAHPALSPDEKYLYFASDMPGTLGSSDIFRVEILENGYGKPENLGNIINTSGRESFPFISKDNVLYYSSDGYPGLGGLDIFAVKLYDNGTTSRVINIGEPGNSVDDDFCFVIDKESKVGFLTSNRTGGKGKDDIYGFYERIPLNFTCNKILKGVVKNSETMEIISGATVSLSGKKMDLLKTEASDPAGGFAFGEEFINCQDSHFYLKGEKEGYETAEVKVEMKGKGKEIHYEILLKPRVIKVTEGDDLAKVFKIENIYFDFDKSNIRYDASVQLAKILEVMKEYPNMKIDVRSHTDSRGSDSYNLALSDRRAKSTVKWIIDNGIDASRITGKGYGETQLTNHCSNGVKCTPEEHQANRRSEFIIISLE</sequence>
<keyword evidence="7" id="KW-1185">Reference proteome</keyword>
<keyword evidence="3" id="KW-0998">Cell outer membrane</keyword>
<evidence type="ECO:0000256" key="3">
    <source>
        <dbReference type="ARBA" id="ARBA00023237"/>
    </source>
</evidence>
<dbReference type="RefSeq" id="WP_052456891.1">
    <property type="nucleotide sequence ID" value="NZ_CDOD01000010.1"/>
</dbReference>
<dbReference type="Gene3D" id="3.30.1330.60">
    <property type="entry name" value="OmpA-like domain"/>
    <property type="match status" value="1"/>
</dbReference>
<dbReference type="SUPFAM" id="SSF48452">
    <property type="entry name" value="TPR-like"/>
    <property type="match status" value="1"/>
</dbReference>
<evidence type="ECO:0000256" key="2">
    <source>
        <dbReference type="ARBA" id="ARBA00023136"/>
    </source>
</evidence>
<dbReference type="InterPro" id="IPR011042">
    <property type="entry name" value="6-blade_b-propeller_TolB-like"/>
</dbReference>
<dbReference type="EMBL" id="CDOD01000010">
    <property type="protein sequence ID" value="CEN33858.1"/>
    <property type="molecule type" value="Genomic_DNA"/>
</dbReference>
<feature type="domain" description="OmpA-like" evidence="5">
    <location>
        <begin position="532"/>
        <end position="654"/>
    </location>
</feature>